<evidence type="ECO:0000313" key="1">
    <source>
        <dbReference type="EMBL" id="PTB37021.1"/>
    </source>
</evidence>
<gene>
    <name evidence="1" type="ORF">M441DRAFT_274112</name>
</gene>
<protein>
    <submittedName>
        <fullName evidence="1">Uncharacterized protein</fullName>
    </submittedName>
</protein>
<accession>A0A2T3YWS4</accession>
<organism evidence="1 2">
    <name type="scientific">Trichoderma asperellum (strain ATCC 204424 / CBS 433.97 / NBRC 101777)</name>
    <dbReference type="NCBI Taxonomy" id="1042311"/>
    <lineage>
        <taxon>Eukaryota</taxon>
        <taxon>Fungi</taxon>
        <taxon>Dikarya</taxon>
        <taxon>Ascomycota</taxon>
        <taxon>Pezizomycotina</taxon>
        <taxon>Sordariomycetes</taxon>
        <taxon>Hypocreomycetidae</taxon>
        <taxon>Hypocreales</taxon>
        <taxon>Hypocreaceae</taxon>
        <taxon>Trichoderma</taxon>
    </lineage>
</organism>
<keyword evidence="2" id="KW-1185">Reference proteome</keyword>
<reference evidence="1 2" key="1">
    <citation type="submission" date="2016-07" db="EMBL/GenBank/DDBJ databases">
        <title>Multiple horizontal gene transfer events from other fungi enriched the ability of initially mycotrophic Trichoderma (Ascomycota) to feed on dead plant biomass.</title>
        <authorList>
            <consortium name="DOE Joint Genome Institute"/>
            <person name="Aerts A."/>
            <person name="Atanasova L."/>
            <person name="Chenthamara K."/>
            <person name="Zhang J."/>
            <person name="Grujic M."/>
            <person name="Henrissat B."/>
            <person name="Kuo A."/>
            <person name="Salamov A."/>
            <person name="Lipzen A."/>
            <person name="Labutti K."/>
            <person name="Barry K."/>
            <person name="Miao Y."/>
            <person name="Rahimi M.J."/>
            <person name="Shen Q."/>
            <person name="Grigoriev I.V."/>
            <person name="Kubicek C.P."/>
            <person name="Druzhinina I.S."/>
        </authorList>
    </citation>
    <scope>NUCLEOTIDE SEQUENCE [LARGE SCALE GENOMIC DNA]</scope>
    <source>
        <strain evidence="1 2">CBS 433.97</strain>
    </source>
</reference>
<dbReference type="EMBL" id="KZ679269">
    <property type="protein sequence ID" value="PTB37021.1"/>
    <property type="molecule type" value="Genomic_DNA"/>
</dbReference>
<dbReference type="Proteomes" id="UP000240493">
    <property type="component" value="Unassembled WGS sequence"/>
</dbReference>
<dbReference type="AlphaFoldDB" id="A0A2T3YWS4"/>
<evidence type="ECO:0000313" key="2">
    <source>
        <dbReference type="Proteomes" id="UP000240493"/>
    </source>
</evidence>
<sequence length="171" mass="18344">MCAASRIAGVQDQLLKHHPAGPPFSAVPGASSTTYYASGSALLERRCCLGFVCTGSLLGEKASDSAPLLTYPLLILSSPPFLHSLQCLISPPPSSPLLLLLLLLFFILRPRRLCWLGCSSRFTIAAATLAPPQALSHLQFRERSRTPAPEPTATDLVFRHLLSSISHLAAE</sequence>
<name>A0A2T3YWS4_TRIA4</name>
<proteinExistence type="predicted"/>